<dbReference type="EMBL" id="JBEPNJ010000032">
    <property type="protein sequence ID" value="MET3774415.1"/>
    <property type="molecule type" value="Genomic_DNA"/>
</dbReference>
<reference evidence="1" key="1">
    <citation type="submission" date="2024-06" db="EMBL/GenBank/DDBJ databases">
        <title>Genomic Encyclopedia of Type Strains, Phase IV (KMG-IV): sequencing the most valuable type-strain genomes for metagenomic binning, comparative biology and taxonomic classification.</title>
        <authorList>
            <person name="Goeker M."/>
        </authorList>
    </citation>
    <scope>NUCLEOTIDE SEQUENCE</scope>
    <source>
        <strain evidence="1">SJCon</strain>
    </source>
</reference>
<protein>
    <submittedName>
        <fullName evidence="1">Uncharacterized protein</fullName>
    </submittedName>
</protein>
<comment type="caution">
    <text evidence="1">The sequence shown here is derived from an EMBL/GenBank/DDBJ whole genome shotgun (WGS) entry which is preliminary data.</text>
</comment>
<dbReference type="Proteomes" id="UP001549207">
    <property type="component" value="Unassembled WGS sequence"/>
</dbReference>
<name>A0ACC6TL64_9MICC</name>
<proteinExistence type="predicted"/>
<keyword evidence="2" id="KW-1185">Reference proteome</keyword>
<evidence type="ECO:0000313" key="2">
    <source>
        <dbReference type="Proteomes" id="UP001549207"/>
    </source>
</evidence>
<organism evidence="1 2">
    <name type="scientific">Arthrobacter nitrophenolicus</name>
    <dbReference type="NCBI Taxonomy" id="683150"/>
    <lineage>
        <taxon>Bacteria</taxon>
        <taxon>Bacillati</taxon>
        <taxon>Actinomycetota</taxon>
        <taxon>Actinomycetes</taxon>
        <taxon>Micrococcales</taxon>
        <taxon>Micrococcaceae</taxon>
        <taxon>Arthrobacter</taxon>
    </lineage>
</organism>
<gene>
    <name evidence="1" type="ORF">ABIC98_004091</name>
</gene>
<sequence>MRSTTRTRLHCHKPTTTNKTHISTNTMPPTFCPRPTPQRTTTRTAVTSARDPNPAAAPPSACMLNGRNSCDPATEGRVTGVPRVNLQCLKKDHAENTNHFRRHASSRPPAANGCGRGLLLRRKRDAAKLPGGVLDRFRGGENVQ</sequence>
<accession>A0ACC6TL64</accession>
<evidence type="ECO:0000313" key="1">
    <source>
        <dbReference type="EMBL" id="MET3774415.1"/>
    </source>
</evidence>